<feature type="compositionally biased region" description="Polar residues" evidence="1">
    <location>
        <begin position="169"/>
        <end position="189"/>
    </location>
</feature>
<feature type="region of interest" description="Disordered" evidence="1">
    <location>
        <begin position="1"/>
        <end position="60"/>
    </location>
</feature>
<feature type="compositionally biased region" description="Low complexity" evidence="1">
    <location>
        <begin position="192"/>
        <end position="219"/>
    </location>
</feature>
<evidence type="ECO:0000313" key="2">
    <source>
        <dbReference type="EMBL" id="CBQ72740.1"/>
    </source>
</evidence>
<dbReference type="EMBL" id="FQ311470">
    <property type="protein sequence ID" value="CBQ72740.1"/>
    <property type="molecule type" value="Genomic_DNA"/>
</dbReference>
<dbReference type="AlphaFoldDB" id="E6ZZR0"/>
<dbReference type="HOGENOM" id="CLU_928044_0_0_1"/>
<feature type="region of interest" description="Disordered" evidence="1">
    <location>
        <begin position="164"/>
        <end position="232"/>
    </location>
</feature>
<feature type="region of interest" description="Disordered" evidence="1">
    <location>
        <begin position="269"/>
        <end position="300"/>
    </location>
</feature>
<feature type="compositionally biased region" description="Basic and acidic residues" evidence="1">
    <location>
        <begin position="10"/>
        <end position="23"/>
    </location>
</feature>
<dbReference type="VEuPathDB" id="FungiDB:sr10754.2"/>
<keyword evidence="3" id="KW-1185">Reference proteome</keyword>
<reference evidence="2 3" key="1">
    <citation type="journal article" date="2010" name="Science">
        <title>Pathogenicity determinants in smut fungi revealed by genome comparison.</title>
        <authorList>
            <person name="Schirawski J."/>
            <person name="Mannhaupt G."/>
            <person name="Muench K."/>
            <person name="Brefort T."/>
            <person name="Schipper K."/>
            <person name="Doehlemann G."/>
            <person name="Di Stasio M."/>
            <person name="Roessel N."/>
            <person name="Mendoza-Mendoza A."/>
            <person name="Pester D."/>
            <person name="Mueller O."/>
            <person name="Winterberg B."/>
            <person name="Meyer E."/>
            <person name="Ghareeb H."/>
            <person name="Wollenberg T."/>
            <person name="Muensterkoetter M."/>
            <person name="Wong P."/>
            <person name="Walter M."/>
            <person name="Stukenbrock E."/>
            <person name="Gueldener U."/>
            <person name="Kahmann R."/>
        </authorList>
    </citation>
    <scope>NUCLEOTIDE SEQUENCE [LARGE SCALE GENOMIC DNA]</scope>
    <source>
        <strain evidence="3">SRZ2</strain>
    </source>
</reference>
<accession>E6ZZR0</accession>
<gene>
    <name evidence="2" type="ORF">sr10754.2</name>
</gene>
<evidence type="ECO:0000256" key="1">
    <source>
        <dbReference type="SAM" id="MobiDB-lite"/>
    </source>
</evidence>
<dbReference type="Proteomes" id="UP000008867">
    <property type="component" value="Chromosome 5"/>
</dbReference>
<evidence type="ECO:0000313" key="3">
    <source>
        <dbReference type="Proteomes" id="UP000008867"/>
    </source>
</evidence>
<dbReference type="OrthoDB" id="10652161at2759"/>
<name>E6ZZR0_SPORE</name>
<protein>
    <submittedName>
        <fullName evidence="2">Uncharacterized protein</fullName>
    </submittedName>
</protein>
<proteinExistence type="predicted"/>
<organism evidence="2 3">
    <name type="scientific">Sporisorium reilianum (strain SRZ2)</name>
    <name type="common">Maize head smut fungus</name>
    <dbReference type="NCBI Taxonomy" id="999809"/>
    <lineage>
        <taxon>Eukaryota</taxon>
        <taxon>Fungi</taxon>
        <taxon>Dikarya</taxon>
        <taxon>Basidiomycota</taxon>
        <taxon>Ustilaginomycotina</taxon>
        <taxon>Ustilaginomycetes</taxon>
        <taxon>Ustilaginales</taxon>
        <taxon>Ustilaginaceae</taxon>
        <taxon>Sporisorium</taxon>
    </lineage>
</organism>
<sequence>MEAQPAADTASKRIDSRRADKDSTGSAKKRKRSGRPAHADPLPQDPISVQTGEAAGGISHPLRVGPALQQASSLSLDWAALQVLQDNTLLLASLVRLQCADACRGLDARRSSALELAQQVERRYSGANDTRAIRDPCQELRGLWDQLVEGPRLSPLAMPTVEHAADSARVSSSPRARNAGATTQSSASVDGSAAHARSSTSPRASTTDTRPSSSTSVRRQNAGRRSHRSVSPFPFVDATNCLAFSTRPSHAMQSFSPQPRVLSRCKVTSFAEQKRAKRPSLGADSCTSERAVEAGPQVRD</sequence>